<keyword evidence="3" id="KW-1185">Reference proteome</keyword>
<protein>
    <submittedName>
        <fullName evidence="2">Uncharacterized protein</fullName>
    </submittedName>
</protein>
<reference evidence="2" key="1">
    <citation type="journal article" date="2013" name="Nat. Commun.">
        <title>Whole-genome sequencing of Oryza brachyantha reveals mechanisms underlying Oryza genome evolution.</title>
        <authorList>
            <person name="Chen J."/>
            <person name="Huang Q."/>
            <person name="Gao D."/>
            <person name="Wang J."/>
            <person name="Lang Y."/>
            <person name="Liu T."/>
            <person name="Li B."/>
            <person name="Bai Z."/>
            <person name="Luis Goicoechea J."/>
            <person name="Liang C."/>
            <person name="Chen C."/>
            <person name="Zhang W."/>
            <person name="Sun S."/>
            <person name="Liao Y."/>
            <person name="Zhang X."/>
            <person name="Yang L."/>
            <person name="Song C."/>
            <person name="Wang M."/>
            <person name="Shi J."/>
            <person name="Liu G."/>
            <person name="Liu J."/>
            <person name="Zhou H."/>
            <person name="Zhou W."/>
            <person name="Yu Q."/>
            <person name="An N."/>
            <person name="Chen Y."/>
            <person name="Cai Q."/>
            <person name="Wang B."/>
            <person name="Liu B."/>
            <person name="Min J."/>
            <person name="Huang Y."/>
            <person name="Wu H."/>
            <person name="Li Z."/>
            <person name="Zhang Y."/>
            <person name="Yin Y."/>
            <person name="Song W."/>
            <person name="Jiang J."/>
            <person name="Jackson S.A."/>
            <person name="Wing R.A."/>
            <person name="Wang J."/>
            <person name="Chen M."/>
        </authorList>
    </citation>
    <scope>NUCLEOTIDE SEQUENCE [LARGE SCALE GENOMIC DNA]</scope>
    <source>
        <strain evidence="2">cv. IRGC 101232</strain>
    </source>
</reference>
<name>J3MX78_ORYBR</name>
<evidence type="ECO:0000256" key="1">
    <source>
        <dbReference type="SAM" id="MobiDB-lite"/>
    </source>
</evidence>
<dbReference type="Proteomes" id="UP000006038">
    <property type="component" value="Chromosome 9"/>
</dbReference>
<reference evidence="2" key="2">
    <citation type="submission" date="2013-04" db="UniProtKB">
        <authorList>
            <consortium name="EnsemblPlants"/>
        </authorList>
    </citation>
    <scope>IDENTIFICATION</scope>
</reference>
<evidence type="ECO:0000313" key="3">
    <source>
        <dbReference type="Proteomes" id="UP000006038"/>
    </source>
</evidence>
<dbReference type="Gramene" id="OB09G16070.1">
    <property type="protein sequence ID" value="OB09G16070.1"/>
    <property type="gene ID" value="OB09G16070"/>
</dbReference>
<organism evidence="2">
    <name type="scientific">Oryza brachyantha</name>
    <name type="common">malo sina</name>
    <dbReference type="NCBI Taxonomy" id="4533"/>
    <lineage>
        <taxon>Eukaryota</taxon>
        <taxon>Viridiplantae</taxon>
        <taxon>Streptophyta</taxon>
        <taxon>Embryophyta</taxon>
        <taxon>Tracheophyta</taxon>
        <taxon>Spermatophyta</taxon>
        <taxon>Magnoliopsida</taxon>
        <taxon>Liliopsida</taxon>
        <taxon>Poales</taxon>
        <taxon>Poaceae</taxon>
        <taxon>BOP clade</taxon>
        <taxon>Oryzoideae</taxon>
        <taxon>Oryzeae</taxon>
        <taxon>Oryzinae</taxon>
        <taxon>Oryza</taxon>
    </lineage>
</organism>
<proteinExistence type="predicted"/>
<dbReference type="EnsemblPlants" id="OB09G16070.1">
    <property type="protein sequence ID" value="OB09G16070.1"/>
    <property type="gene ID" value="OB09G16070"/>
</dbReference>
<feature type="compositionally biased region" description="Basic and acidic residues" evidence="1">
    <location>
        <begin position="20"/>
        <end position="34"/>
    </location>
</feature>
<feature type="region of interest" description="Disordered" evidence="1">
    <location>
        <begin position="15"/>
        <end position="34"/>
    </location>
</feature>
<dbReference type="HOGENOM" id="CLU_1707032_0_0_1"/>
<dbReference type="AlphaFoldDB" id="J3MX78"/>
<accession>J3MX78</accession>
<sequence>MDDLLECKRQIEKSNAAGTSRDEGISEHENEEDEHLKMKSTFDKLCLCLDKQERLVQEIEVLMEDDKKYVQAQQFMVAIPSFICIGLILDRMRILVDSNILYICFLPATFYFSNCPHSSHHLPLTQYMVEKKCTIDKNNTHIIWITRYNTLVSC</sequence>
<evidence type="ECO:0000313" key="2">
    <source>
        <dbReference type="EnsemblPlants" id="OB09G16070.1"/>
    </source>
</evidence>